<comment type="caution">
    <text evidence="2">The sequence shown here is derived from an EMBL/GenBank/DDBJ whole genome shotgun (WGS) entry which is preliminary data.</text>
</comment>
<feature type="compositionally biased region" description="Polar residues" evidence="1">
    <location>
        <begin position="217"/>
        <end position="242"/>
    </location>
</feature>
<dbReference type="AlphaFoldDB" id="A0A816Z9N6"/>
<name>A0A816Z9N6_9BILA</name>
<reference evidence="2" key="1">
    <citation type="submission" date="2021-02" db="EMBL/GenBank/DDBJ databases">
        <authorList>
            <person name="Nowell W R."/>
        </authorList>
    </citation>
    <scope>NUCLEOTIDE SEQUENCE</scope>
</reference>
<evidence type="ECO:0000256" key="1">
    <source>
        <dbReference type="SAM" id="MobiDB-lite"/>
    </source>
</evidence>
<organism evidence="2 3">
    <name type="scientific">Rotaria magnacalcarata</name>
    <dbReference type="NCBI Taxonomy" id="392030"/>
    <lineage>
        <taxon>Eukaryota</taxon>
        <taxon>Metazoa</taxon>
        <taxon>Spiralia</taxon>
        <taxon>Gnathifera</taxon>
        <taxon>Rotifera</taxon>
        <taxon>Eurotatoria</taxon>
        <taxon>Bdelloidea</taxon>
        <taxon>Philodinida</taxon>
        <taxon>Philodinidae</taxon>
        <taxon>Rotaria</taxon>
    </lineage>
</organism>
<dbReference type="EMBL" id="CAJNRE010019269">
    <property type="protein sequence ID" value="CAF2192036.1"/>
    <property type="molecule type" value="Genomic_DNA"/>
</dbReference>
<evidence type="ECO:0000313" key="3">
    <source>
        <dbReference type="Proteomes" id="UP000663824"/>
    </source>
</evidence>
<proteinExistence type="predicted"/>
<feature type="compositionally biased region" description="Low complexity" evidence="1">
    <location>
        <begin position="251"/>
        <end position="273"/>
    </location>
</feature>
<sequence length="273" mass="30532">MASVNHQQTTDLIISVWHNIKTTHSTNFSSFPPIDSTLTSLQAWLNEHFPSHPKLNHALHTITILDSIPSPPLFRRNNVDPDDIIRLTWSLVSNRPSSYELFLETLLSIDKNDSPHILINRLIQLAWTLSPISPCSTFESQTSTIPTYPQPLMSVDIQQTVNPPHKTPLTPVPLMSLTSLNKLSSSPSFFQQLRQYHNQQQLPTSLKPHIRFRHQPYTRTTPTKSSPCHFFQQSSAGSTVNINDPAPPPNSASSPTPCDINTNTATTTSSSMI</sequence>
<feature type="region of interest" description="Disordered" evidence="1">
    <location>
        <begin position="217"/>
        <end position="273"/>
    </location>
</feature>
<gene>
    <name evidence="2" type="ORF">MBJ925_LOCUS34927</name>
</gene>
<dbReference type="Proteomes" id="UP000663824">
    <property type="component" value="Unassembled WGS sequence"/>
</dbReference>
<evidence type="ECO:0000313" key="2">
    <source>
        <dbReference type="EMBL" id="CAF2192036.1"/>
    </source>
</evidence>
<accession>A0A816Z9N6</accession>
<protein>
    <submittedName>
        <fullName evidence="2">Uncharacterized protein</fullName>
    </submittedName>
</protein>